<dbReference type="Proteomes" id="UP000282674">
    <property type="component" value="Unassembled WGS sequence"/>
</dbReference>
<comment type="caution">
    <text evidence="1">The sequence shown here is derived from an EMBL/GenBank/DDBJ whole genome shotgun (WGS) entry which is preliminary data.</text>
</comment>
<gene>
    <name evidence="1" type="ORF">EBO15_33560</name>
</gene>
<dbReference type="AlphaFoldDB" id="A0A3M2LL76"/>
<evidence type="ECO:0000313" key="1">
    <source>
        <dbReference type="EMBL" id="RMI38202.1"/>
    </source>
</evidence>
<sequence>MSTWRHVAADKLMKMTSPSAVGQGVEKVNFTRWQLLVGSPEIVVANDVPLIDQTARFDSARYATGKMGAIFNQVTPHLLYKRGDRTVTESVNHIWRACNKTETTIPTVKNKHIPGCNKNTPLHRLYHP</sequence>
<evidence type="ECO:0000313" key="2">
    <source>
        <dbReference type="Proteomes" id="UP000282674"/>
    </source>
</evidence>
<proteinExistence type="predicted"/>
<keyword evidence="2" id="KW-1185">Reference proteome</keyword>
<protein>
    <submittedName>
        <fullName evidence="1">Uncharacterized protein</fullName>
    </submittedName>
</protein>
<reference evidence="1 2" key="1">
    <citation type="submission" date="2018-10" db="EMBL/GenBank/DDBJ databases">
        <title>Isolation from soil.</title>
        <authorList>
            <person name="Hu J."/>
        </authorList>
    </citation>
    <scope>NUCLEOTIDE SEQUENCE [LARGE SCALE GENOMIC DNA]</scope>
    <source>
        <strain evidence="1 2">NEAU-Ht49</strain>
    </source>
</reference>
<dbReference type="EMBL" id="RFFG01000090">
    <property type="protein sequence ID" value="RMI38202.1"/>
    <property type="molecule type" value="Genomic_DNA"/>
</dbReference>
<name>A0A3M2LL76_9ACTN</name>
<organism evidence="1 2">
    <name type="scientific">Actinomadura harenae</name>
    <dbReference type="NCBI Taxonomy" id="2483351"/>
    <lineage>
        <taxon>Bacteria</taxon>
        <taxon>Bacillati</taxon>
        <taxon>Actinomycetota</taxon>
        <taxon>Actinomycetes</taxon>
        <taxon>Streptosporangiales</taxon>
        <taxon>Thermomonosporaceae</taxon>
        <taxon>Actinomadura</taxon>
    </lineage>
</organism>
<accession>A0A3M2LL76</accession>